<accession>A0A2U3KF95</accession>
<dbReference type="InterPro" id="IPR036514">
    <property type="entry name" value="SGNH_hydro_sf"/>
</dbReference>
<organism evidence="3 4">
    <name type="scientific">Candidatus Sulfotelmatobacter kueseliae</name>
    <dbReference type="NCBI Taxonomy" id="2042962"/>
    <lineage>
        <taxon>Bacteria</taxon>
        <taxon>Pseudomonadati</taxon>
        <taxon>Acidobacteriota</taxon>
        <taxon>Terriglobia</taxon>
        <taxon>Terriglobales</taxon>
        <taxon>Candidatus Korobacteraceae</taxon>
        <taxon>Candidatus Sulfotelmatobacter</taxon>
    </lineage>
</organism>
<feature type="signal peptide" evidence="1">
    <location>
        <begin position="1"/>
        <end position="21"/>
    </location>
</feature>
<dbReference type="PANTHER" id="PTHR30383">
    <property type="entry name" value="THIOESTERASE 1/PROTEASE 1/LYSOPHOSPHOLIPASE L1"/>
    <property type="match status" value="1"/>
</dbReference>
<feature type="domain" description="SGNH hydrolase-type esterase" evidence="2">
    <location>
        <begin position="43"/>
        <end position="226"/>
    </location>
</feature>
<dbReference type="SUPFAM" id="SSF52266">
    <property type="entry name" value="SGNH hydrolase"/>
    <property type="match status" value="1"/>
</dbReference>
<proteinExistence type="predicted"/>
<dbReference type="Proteomes" id="UP000238701">
    <property type="component" value="Unassembled WGS sequence"/>
</dbReference>
<evidence type="ECO:0000313" key="4">
    <source>
        <dbReference type="Proteomes" id="UP000238701"/>
    </source>
</evidence>
<dbReference type="EMBL" id="OMOD01000111">
    <property type="protein sequence ID" value="SPF38345.1"/>
    <property type="molecule type" value="Genomic_DNA"/>
</dbReference>
<evidence type="ECO:0000259" key="2">
    <source>
        <dbReference type="Pfam" id="PF13472"/>
    </source>
</evidence>
<dbReference type="PANTHER" id="PTHR30383:SF5">
    <property type="entry name" value="SGNH HYDROLASE-TYPE ESTERASE DOMAIN-CONTAINING PROTEIN"/>
    <property type="match status" value="1"/>
</dbReference>
<dbReference type="Gene3D" id="3.40.50.1110">
    <property type="entry name" value="SGNH hydrolase"/>
    <property type="match status" value="1"/>
</dbReference>
<evidence type="ECO:0000313" key="3">
    <source>
        <dbReference type="EMBL" id="SPF38345.1"/>
    </source>
</evidence>
<keyword evidence="1" id="KW-0732">Signal</keyword>
<dbReference type="Pfam" id="PF13472">
    <property type="entry name" value="Lipase_GDSL_2"/>
    <property type="match status" value="1"/>
</dbReference>
<sequence>MRIPYWQMMIIAIFLSGLCFAQVPSGSNSSADFALRDGDRVAFYGDSITEQRLYTTYIEEYVLTRFPDRKITFVNSGVGGDKVSGGWAGPIDLRLERDVFAYQPTVVTIMLGMNDGYYRPYDEGILRTFADGYRHMVDAIQAKLPSVRLYLLRPSPHDDITRAPEFEPDYNATMIRFGDFLAGLATEKHAQVADLNAPVVAALTRAKAENAAFSTTLMQDRVHPGSGVHWLMAEAVLKSWNAPALVTAVTLDAAKANVTNSVNTSVADVRKTKTSLAWVQLDHALPLPLPAAKADPFLGMVEKVSDLDQALDRETLQISGLAPGNYSLQVDDRKIAEFSAEQLAGGVDLARLDTPMLQQALLVAFDTERKDSIESMRFTMGQDARTPLDHDTVKELDAAWKAVVEQQRKDVQPVPHRYVLVPVAKLAGQ</sequence>
<gene>
    <name evidence="3" type="ORF">SBA1_20045</name>
</gene>
<feature type="chain" id="PRO_5015458722" evidence="1">
    <location>
        <begin position="22"/>
        <end position="429"/>
    </location>
</feature>
<dbReference type="InterPro" id="IPR013830">
    <property type="entry name" value="SGNH_hydro"/>
</dbReference>
<reference evidence="4" key="1">
    <citation type="submission" date="2018-02" db="EMBL/GenBank/DDBJ databases">
        <authorList>
            <person name="Hausmann B."/>
        </authorList>
    </citation>
    <scope>NUCLEOTIDE SEQUENCE [LARGE SCALE GENOMIC DNA]</scope>
    <source>
        <strain evidence="4">Peat soil MAG SbA1</strain>
    </source>
</reference>
<name>A0A2U3KF95_9BACT</name>
<dbReference type="InterPro" id="IPR051532">
    <property type="entry name" value="Ester_Hydrolysis_Enzymes"/>
</dbReference>
<dbReference type="AlphaFoldDB" id="A0A2U3KF95"/>
<protein>
    <submittedName>
        <fullName evidence="3">Lipolytic enzyme, G-D-S-L family</fullName>
    </submittedName>
</protein>
<evidence type="ECO:0000256" key="1">
    <source>
        <dbReference type="SAM" id="SignalP"/>
    </source>
</evidence>
<dbReference type="CDD" id="cd01834">
    <property type="entry name" value="SGNH_hydrolase_like_2"/>
    <property type="match status" value="1"/>
</dbReference>
<dbReference type="GO" id="GO:0004622">
    <property type="term" value="F:phosphatidylcholine lysophospholipase activity"/>
    <property type="evidence" value="ECO:0007669"/>
    <property type="project" value="TreeGrafter"/>
</dbReference>